<keyword evidence="3" id="KW-1185">Reference proteome</keyword>
<reference evidence="2 3" key="1">
    <citation type="submission" date="2016-06" db="EMBL/GenBank/DDBJ databases">
        <authorList>
            <person name="Kjaerup R.B."/>
            <person name="Dalgaard T.S."/>
            <person name="Juul-Madsen H.R."/>
        </authorList>
    </citation>
    <scope>NUCLEOTIDE SEQUENCE [LARGE SCALE GENOMIC DNA]</scope>
    <source>
        <strain evidence="2">2</strain>
    </source>
</reference>
<dbReference type="EMBL" id="FLQY01000383">
    <property type="protein sequence ID" value="SBT10928.1"/>
    <property type="molecule type" value="Genomic_DNA"/>
</dbReference>
<dbReference type="PANTHER" id="PTHR46230">
    <property type="match status" value="1"/>
</dbReference>
<dbReference type="Pfam" id="PF01722">
    <property type="entry name" value="BolA"/>
    <property type="match status" value="1"/>
</dbReference>
<dbReference type="InterPro" id="IPR002634">
    <property type="entry name" value="BolA"/>
</dbReference>
<dbReference type="PIRSF" id="PIRSF003113">
    <property type="entry name" value="BolA"/>
    <property type="match status" value="1"/>
</dbReference>
<name>A0A1A8Y3H3_9RHOO</name>
<dbReference type="AlphaFoldDB" id="A0A1A8Y3H3"/>
<proteinExistence type="inferred from homology"/>
<dbReference type="SUPFAM" id="SSF82657">
    <property type="entry name" value="BolA-like"/>
    <property type="match status" value="1"/>
</dbReference>
<dbReference type="Proteomes" id="UP000199600">
    <property type="component" value="Unassembled WGS sequence"/>
</dbReference>
<protein>
    <submittedName>
        <fullName evidence="2">BolA family protein</fullName>
    </submittedName>
</protein>
<dbReference type="GO" id="GO:0016226">
    <property type="term" value="P:iron-sulfur cluster assembly"/>
    <property type="evidence" value="ECO:0007669"/>
    <property type="project" value="TreeGrafter"/>
</dbReference>
<gene>
    <name evidence="2" type="ORF">PROAA_790003</name>
</gene>
<accession>A0A1A8Y3H3</accession>
<comment type="similarity">
    <text evidence="1">Belongs to the BolA/IbaG family.</text>
</comment>
<dbReference type="PANTHER" id="PTHR46230:SF7">
    <property type="entry name" value="BOLA-LIKE PROTEIN 1"/>
    <property type="match status" value="1"/>
</dbReference>
<dbReference type="RefSeq" id="WP_186412481.1">
    <property type="nucleotide sequence ID" value="NZ_FLQY01000383.1"/>
</dbReference>
<evidence type="ECO:0000313" key="2">
    <source>
        <dbReference type="EMBL" id="SBT10928.1"/>
    </source>
</evidence>
<organism evidence="2 3">
    <name type="scientific">Candidatus Propionivibrio aalborgensis</name>
    <dbReference type="NCBI Taxonomy" id="1860101"/>
    <lineage>
        <taxon>Bacteria</taxon>
        <taxon>Pseudomonadati</taxon>
        <taxon>Pseudomonadota</taxon>
        <taxon>Betaproteobacteria</taxon>
        <taxon>Rhodocyclales</taxon>
        <taxon>Rhodocyclaceae</taxon>
        <taxon>Propionivibrio</taxon>
    </lineage>
</organism>
<evidence type="ECO:0000313" key="3">
    <source>
        <dbReference type="Proteomes" id="UP000199600"/>
    </source>
</evidence>
<dbReference type="InterPro" id="IPR036065">
    <property type="entry name" value="BolA-like_sf"/>
</dbReference>
<sequence>MSETNPDRASDGFESVLRERLAGLKPLRLELIDDSAKHAGHQGAKGGGGHYRLLIVSDAFSGKPTLSRHRLVYDALGELMRSKIHALSIQSIAPEEAQ</sequence>
<dbReference type="Gene3D" id="3.30.300.90">
    <property type="entry name" value="BolA-like"/>
    <property type="match status" value="1"/>
</dbReference>
<evidence type="ECO:0000256" key="1">
    <source>
        <dbReference type="RuleBase" id="RU003860"/>
    </source>
</evidence>